<name>G9QIU8_9BACI</name>
<sequence length="84" mass="9717">MIKKRVSPFLKGNNYLADLRIIQKNRNIILVQPANHNIHSQHLGLAKRKGKLIPLVWCNSSLTQKYNKEMNLKWQQIEAIAATN</sequence>
<dbReference type="EMBL" id="ACWF01000047">
    <property type="protein sequence ID" value="EHL78923.1"/>
    <property type="molecule type" value="Genomic_DNA"/>
</dbReference>
<accession>G9QIU8</accession>
<protein>
    <submittedName>
        <fullName evidence="1">Uncharacterized protein</fullName>
    </submittedName>
</protein>
<dbReference type="AlphaFoldDB" id="G9QIU8"/>
<evidence type="ECO:0000313" key="2">
    <source>
        <dbReference type="Proteomes" id="UP000011747"/>
    </source>
</evidence>
<organism evidence="1 2">
    <name type="scientific">Bacillus smithii 7_3_47FAA</name>
    <dbReference type="NCBI Taxonomy" id="665952"/>
    <lineage>
        <taxon>Bacteria</taxon>
        <taxon>Bacillati</taxon>
        <taxon>Bacillota</taxon>
        <taxon>Bacilli</taxon>
        <taxon>Bacillales</taxon>
        <taxon>Bacillaceae</taxon>
        <taxon>Bacillus</taxon>
    </lineage>
</organism>
<dbReference type="Proteomes" id="UP000011747">
    <property type="component" value="Unassembled WGS sequence"/>
</dbReference>
<evidence type="ECO:0000313" key="1">
    <source>
        <dbReference type="EMBL" id="EHL78923.1"/>
    </source>
</evidence>
<gene>
    <name evidence="1" type="ORF">HMPREF1015_02109</name>
</gene>
<keyword evidence="2" id="KW-1185">Reference proteome</keyword>
<proteinExistence type="predicted"/>
<dbReference type="HOGENOM" id="CLU_2520762_0_0_9"/>
<reference evidence="1 2" key="1">
    <citation type="submission" date="2011-09" db="EMBL/GenBank/DDBJ databases">
        <title>The Genome Sequence of Bacillus smithii 7_3_47FAA.</title>
        <authorList>
            <consortium name="The Broad Institute Genome Sequencing Platform"/>
            <person name="Earl A."/>
            <person name="Ward D."/>
            <person name="Feldgarden M."/>
            <person name="Gevers D."/>
            <person name="Daigneault M."/>
            <person name="Strauss J."/>
            <person name="Allen-Vercoe E."/>
            <person name="Young S.K."/>
            <person name="Zeng Q."/>
            <person name="Gargeya S."/>
            <person name="Fitzgerald M."/>
            <person name="Haas B."/>
            <person name="Abouelleil A."/>
            <person name="Alvarado L."/>
            <person name="Arachchi H.M."/>
            <person name="Berlin A."/>
            <person name="Brown A."/>
            <person name="Chapman S.B."/>
            <person name="Chen Z."/>
            <person name="Dunbar C."/>
            <person name="Freedman E."/>
            <person name="Gearin G."/>
            <person name="Goldberg J."/>
            <person name="Griggs A."/>
            <person name="Gujja S."/>
            <person name="Heiman D."/>
            <person name="Howarth C."/>
            <person name="Larson L."/>
            <person name="Lui A."/>
            <person name="MacDonald P.J.P."/>
            <person name="Montmayeur A."/>
            <person name="Murphy C."/>
            <person name="Neiman D."/>
            <person name="Pearson M."/>
            <person name="Priest M."/>
            <person name="Roberts A."/>
            <person name="Saif S."/>
            <person name="Shea T."/>
            <person name="Shenoy N."/>
            <person name="Sisk P."/>
            <person name="Stolte C."/>
            <person name="Sykes S."/>
            <person name="Wortman J."/>
            <person name="Nusbaum C."/>
            <person name="Birren B."/>
        </authorList>
    </citation>
    <scope>NUCLEOTIDE SEQUENCE [LARGE SCALE GENOMIC DNA]</scope>
    <source>
        <strain evidence="1 2">7_3_47FAA</strain>
    </source>
</reference>
<comment type="caution">
    <text evidence="1">The sequence shown here is derived from an EMBL/GenBank/DDBJ whole genome shotgun (WGS) entry which is preliminary data.</text>
</comment>